<organism evidence="1 2">
    <name type="scientific">Proteiniclasticum aestuarii</name>
    <dbReference type="NCBI Taxonomy" id="2817862"/>
    <lineage>
        <taxon>Bacteria</taxon>
        <taxon>Bacillati</taxon>
        <taxon>Bacillota</taxon>
        <taxon>Clostridia</taxon>
        <taxon>Eubacteriales</taxon>
        <taxon>Clostridiaceae</taxon>
        <taxon>Proteiniclasticum</taxon>
    </lineage>
</organism>
<gene>
    <name evidence="1" type="ORF">J3A84_04780</name>
</gene>
<dbReference type="RefSeq" id="WP_207598871.1">
    <property type="nucleotide sequence ID" value="NZ_JAFNJU010000003.1"/>
</dbReference>
<evidence type="ECO:0000313" key="2">
    <source>
        <dbReference type="Proteomes" id="UP000664218"/>
    </source>
</evidence>
<comment type="caution">
    <text evidence="1">The sequence shown here is derived from an EMBL/GenBank/DDBJ whole genome shotgun (WGS) entry which is preliminary data.</text>
</comment>
<evidence type="ECO:0000313" key="1">
    <source>
        <dbReference type="EMBL" id="MBO1264355.1"/>
    </source>
</evidence>
<dbReference type="Proteomes" id="UP000664218">
    <property type="component" value="Unassembled WGS sequence"/>
</dbReference>
<dbReference type="EMBL" id="JAFNJU010000003">
    <property type="protein sequence ID" value="MBO1264355.1"/>
    <property type="molecule type" value="Genomic_DNA"/>
</dbReference>
<keyword evidence="2" id="KW-1185">Reference proteome</keyword>
<proteinExistence type="predicted"/>
<dbReference type="AlphaFoldDB" id="A0A939H9T8"/>
<reference evidence="1" key="1">
    <citation type="submission" date="2021-03" db="EMBL/GenBank/DDBJ databases">
        <title>Proteiniclasticum marinus sp. nov., isolated from tidal flat sediment.</title>
        <authorList>
            <person name="Namirimu T."/>
            <person name="Yang J.-A."/>
            <person name="Yang S.-H."/>
            <person name="Kim Y.-J."/>
            <person name="Kwon K.K."/>
        </authorList>
    </citation>
    <scope>NUCLEOTIDE SEQUENCE</scope>
    <source>
        <strain evidence="1">SCR006</strain>
    </source>
</reference>
<name>A0A939H9T8_9CLOT</name>
<sequence length="98" mass="11150">MKPEEVIRALEVLRDIDINYPPTQQDEADVEGTIELAIQALEKQIEKKVKNIRFSRDYELAEHNIMEGECPDCGETVTGSYLGNYCGSCGVALNWEWK</sequence>
<protein>
    <submittedName>
        <fullName evidence="1">Uncharacterized protein</fullName>
    </submittedName>
</protein>
<accession>A0A939H9T8</accession>